<evidence type="ECO:0000256" key="1">
    <source>
        <dbReference type="ARBA" id="ARBA00022723"/>
    </source>
</evidence>
<comment type="similarity">
    <text evidence="3">Belongs to the ROX family.</text>
</comment>
<dbReference type="KEGG" id="gtt:GUITHDRAFT_101164"/>
<dbReference type="SUPFAM" id="SSF51197">
    <property type="entry name" value="Clavaminate synthase-like"/>
    <property type="match status" value="1"/>
</dbReference>
<accession>L1JYL7</accession>
<evidence type="ECO:0000313" key="6">
    <source>
        <dbReference type="EMBL" id="EKX53462.1"/>
    </source>
</evidence>
<organism evidence="6">
    <name type="scientific">Guillardia theta (strain CCMP2712)</name>
    <name type="common">Cryptophyte</name>
    <dbReference type="NCBI Taxonomy" id="905079"/>
    <lineage>
        <taxon>Eukaryota</taxon>
        <taxon>Cryptophyceae</taxon>
        <taxon>Pyrenomonadales</taxon>
        <taxon>Geminigeraceae</taxon>
        <taxon>Guillardia</taxon>
    </lineage>
</organism>
<keyword evidence="4" id="KW-0732">Signal</keyword>
<dbReference type="AlphaFoldDB" id="L1JYL7"/>
<feature type="domain" description="JmjC" evidence="5">
    <location>
        <begin position="205"/>
        <end position="277"/>
    </location>
</feature>
<dbReference type="EnsemblProtists" id="EKX53462">
    <property type="protein sequence ID" value="EKX53462"/>
    <property type="gene ID" value="GUITHDRAFT_101164"/>
</dbReference>
<dbReference type="GO" id="GO:0005506">
    <property type="term" value="F:iron ion binding"/>
    <property type="evidence" value="ECO:0007669"/>
    <property type="project" value="UniProtKB-UniRule"/>
</dbReference>
<comment type="subcellular location">
    <subcellularLocation>
        <location evidence="3">Nucleus</location>
    </subcellularLocation>
</comment>
<evidence type="ECO:0000313" key="7">
    <source>
        <dbReference type="EnsemblProtists" id="EKX53462"/>
    </source>
</evidence>
<dbReference type="GO" id="GO:0005730">
    <property type="term" value="C:nucleolus"/>
    <property type="evidence" value="ECO:0007669"/>
    <property type="project" value="TreeGrafter"/>
</dbReference>
<dbReference type="Pfam" id="PF08007">
    <property type="entry name" value="JmjC_2"/>
    <property type="match status" value="1"/>
</dbReference>
<dbReference type="Proteomes" id="UP000011087">
    <property type="component" value="Unassembled WGS sequence"/>
</dbReference>
<dbReference type="OrthoDB" id="425950at2759"/>
<keyword evidence="3" id="KW-0805">Transcription regulation</keyword>
<dbReference type="GeneID" id="17309900"/>
<dbReference type="InterPro" id="IPR039994">
    <property type="entry name" value="NO66-like"/>
</dbReference>
<keyword evidence="3" id="KW-0539">Nucleus</keyword>
<dbReference type="GO" id="GO:0032453">
    <property type="term" value="F:histone H3K4 demethylase activity"/>
    <property type="evidence" value="ECO:0007669"/>
    <property type="project" value="TreeGrafter"/>
</dbReference>
<evidence type="ECO:0000256" key="2">
    <source>
        <dbReference type="ARBA" id="ARBA00023004"/>
    </source>
</evidence>
<keyword evidence="8" id="KW-1185">Reference proteome</keyword>
<dbReference type="EC" id="1.14.11.-" evidence="3"/>
<dbReference type="PaxDb" id="55529-EKX53462"/>
<keyword evidence="1 3" id="KW-0479">Metal-binding</keyword>
<dbReference type="InterPro" id="IPR003347">
    <property type="entry name" value="JmjC_dom"/>
</dbReference>
<keyword evidence="2 3" id="KW-0408">Iron</keyword>
<sequence>MISKRSRTADICFMLLLGSLIHPCHGARSCARGQHRISGQVTIAGDGACETPAMSFRVADDDGLGKLCAPLQDEEFFMLPDSPWQNSPRHVSRLCYLPSSAVTSSKISRQDRHRFWSVQVRQEGMQDSNVPFVNHKEIKMVNGDLETSYLYGIEGEEIYKEQALNNFEDGYTILLHDADVLFSQVQKFVESLEEDFGLSIVANLHYSPEKSICGQTDRRGDEDVFILQIEGNQIWLLADTNASTSSTTGSEDFSKFLLRHGDTLYIPAGWTHKCTSNVSFLFGESIQLRLYIKKNYYTLHRFFHTMVEKVLEPSSSLFSSDTKESLEFWRCSAAPLHFKDVVHWLVHAASLHRRWSNKNFLLARYGVIPVSGKSLDDESAEFFRYLRGADVVQKIQDVLLAHNGSLEGGNVFLSKEWRKIEERCPEGWKEILNSPNLQEEIEFLFSVYADSISEQIKMKQLDAVDEITRLSWNDVSSRRRQRDERRASERHGV</sequence>
<dbReference type="PANTHER" id="PTHR13096:SF9">
    <property type="entry name" value="BIFUNCTIONAL LYSINE-SPECIFIC DEMETHYLASE AND HISTIDYL-HYDROXYLASE"/>
    <property type="match status" value="1"/>
</dbReference>
<dbReference type="RefSeq" id="XP_005840442.1">
    <property type="nucleotide sequence ID" value="XM_005840385.1"/>
</dbReference>
<reference evidence="7" key="3">
    <citation type="submission" date="2016-03" db="UniProtKB">
        <authorList>
            <consortium name="EnsemblProtists"/>
        </authorList>
    </citation>
    <scope>IDENTIFICATION</scope>
</reference>
<keyword evidence="3" id="KW-0560">Oxidoreductase</keyword>
<reference evidence="6 8" key="1">
    <citation type="journal article" date="2012" name="Nature">
        <title>Algal genomes reveal evolutionary mosaicism and the fate of nucleomorphs.</title>
        <authorList>
            <consortium name="DOE Joint Genome Institute"/>
            <person name="Curtis B.A."/>
            <person name="Tanifuji G."/>
            <person name="Burki F."/>
            <person name="Gruber A."/>
            <person name="Irimia M."/>
            <person name="Maruyama S."/>
            <person name="Arias M.C."/>
            <person name="Ball S.G."/>
            <person name="Gile G.H."/>
            <person name="Hirakawa Y."/>
            <person name="Hopkins J.F."/>
            <person name="Kuo A."/>
            <person name="Rensing S.A."/>
            <person name="Schmutz J."/>
            <person name="Symeonidi A."/>
            <person name="Elias M."/>
            <person name="Eveleigh R.J."/>
            <person name="Herman E.K."/>
            <person name="Klute M.J."/>
            <person name="Nakayama T."/>
            <person name="Obornik M."/>
            <person name="Reyes-Prieto A."/>
            <person name="Armbrust E.V."/>
            <person name="Aves S.J."/>
            <person name="Beiko R.G."/>
            <person name="Coutinho P."/>
            <person name="Dacks J.B."/>
            <person name="Durnford D.G."/>
            <person name="Fast N.M."/>
            <person name="Green B.R."/>
            <person name="Grisdale C.J."/>
            <person name="Hempel F."/>
            <person name="Henrissat B."/>
            <person name="Hoppner M.P."/>
            <person name="Ishida K."/>
            <person name="Kim E."/>
            <person name="Koreny L."/>
            <person name="Kroth P.G."/>
            <person name="Liu Y."/>
            <person name="Malik S.B."/>
            <person name="Maier U.G."/>
            <person name="McRose D."/>
            <person name="Mock T."/>
            <person name="Neilson J.A."/>
            <person name="Onodera N.T."/>
            <person name="Poole A.M."/>
            <person name="Pritham E.J."/>
            <person name="Richards T.A."/>
            <person name="Rocap G."/>
            <person name="Roy S.W."/>
            <person name="Sarai C."/>
            <person name="Schaack S."/>
            <person name="Shirato S."/>
            <person name="Slamovits C.H."/>
            <person name="Spencer D.F."/>
            <person name="Suzuki S."/>
            <person name="Worden A.Z."/>
            <person name="Zauner S."/>
            <person name="Barry K."/>
            <person name="Bell C."/>
            <person name="Bharti A.K."/>
            <person name="Crow J.A."/>
            <person name="Grimwood J."/>
            <person name="Kramer R."/>
            <person name="Lindquist E."/>
            <person name="Lucas S."/>
            <person name="Salamov A."/>
            <person name="McFadden G.I."/>
            <person name="Lane C.E."/>
            <person name="Keeling P.J."/>
            <person name="Gray M.W."/>
            <person name="Grigoriev I.V."/>
            <person name="Archibald J.M."/>
        </authorList>
    </citation>
    <scope>NUCLEOTIDE SEQUENCE</scope>
    <source>
        <strain evidence="6 8">CCMP2712</strain>
    </source>
</reference>
<evidence type="ECO:0000259" key="5">
    <source>
        <dbReference type="Pfam" id="PF08007"/>
    </source>
</evidence>
<feature type="signal peptide" evidence="4">
    <location>
        <begin position="1"/>
        <end position="26"/>
    </location>
</feature>
<keyword evidence="3" id="KW-0223">Dioxygenase</keyword>
<dbReference type="PANTHER" id="PTHR13096">
    <property type="entry name" value="MINA53 MYC INDUCED NUCLEAR ANTIGEN"/>
    <property type="match status" value="1"/>
</dbReference>
<protein>
    <recommendedName>
        <fullName evidence="3">Bifunctional lysine-specific demethylase and histidyl-hydroxylase</fullName>
        <ecNumber evidence="3">1.14.11.-</ecNumber>
    </recommendedName>
</protein>
<dbReference type="Gene3D" id="2.60.120.650">
    <property type="entry name" value="Cupin"/>
    <property type="match status" value="1"/>
</dbReference>
<dbReference type="HOGENOM" id="CLU_553725_0_0_1"/>
<evidence type="ECO:0000313" key="8">
    <source>
        <dbReference type="Proteomes" id="UP000011087"/>
    </source>
</evidence>
<gene>
    <name evidence="6" type="ORF">GUITHDRAFT_101164</name>
</gene>
<dbReference type="EMBL" id="JH992970">
    <property type="protein sequence ID" value="EKX53462.1"/>
    <property type="molecule type" value="Genomic_DNA"/>
</dbReference>
<name>L1JYL7_GUITC</name>
<keyword evidence="3" id="KW-0804">Transcription</keyword>
<comment type="function">
    <text evidence="3">Oxygenase that can act as both a histone lysine demethylase and a ribosomal histidine hydroxylase.</text>
</comment>
<feature type="chain" id="PRO_5008771935" description="Bifunctional lysine-specific demethylase and histidyl-hydroxylase" evidence="4">
    <location>
        <begin position="27"/>
        <end position="493"/>
    </location>
</feature>
<proteinExistence type="inferred from homology"/>
<comment type="cofactor">
    <cofactor evidence="3">
        <name>Fe(2+)</name>
        <dbReference type="ChEBI" id="CHEBI:29033"/>
    </cofactor>
    <text evidence="3">Binds 1 Fe(2+) ion per subunit.</text>
</comment>
<dbReference type="GO" id="GO:0051864">
    <property type="term" value="F:histone H3K36 demethylase activity"/>
    <property type="evidence" value="ECO:0007669"/>
    <property type="project" value="TreeGrafter"/>
</dbReference>
<evidence type="ECO:0000256" key="4">
    <source>
        <dbReference type="SAM" id="SignalP"/>
    </source>
</evidence>
<evidence type="ECO:0000256" key="3">
    <source>
        <dbReference type="RuleBase" id="RU366061"/>
    </source>
</evidence>
<reference evidence="8" key="2">
    <citation type="submission" date="2012-11" db="EMBL/GenBank/DDBJ databases">
        <authorList>
            <person name="Kuo A."/>
            <person name="Curtis B.A."/>
            <person name="Tanifuji G."/>
            <person name="Burki F."/>
            <person name="Gruber A."/>
            <person name="Irimia M."/>
            <person name="Maruyama S."/>
            <person name="Arias M.C."/>
            <person name="Ball S.G."/>
            <person name="Gile G.H."/>
            <person name="Hirakawa Y."/>
            <person name="Hopkins J.F."/>
            <person name="Rensing S.A."/>
            <person name="Schmutz J."/>
            <person name="Symeonidi A."/>
            <person name="Elias M."/>
            <person name="Eveleigh R.J."/>
            <person name="Herman E.K."/>
            <person name="Klute M.J."/>
            <person name="Nakayama T."/>
            <person name="Obornik M."/>
            <person name="Reyes-Prieto A."/>
            <person name="Armbrust E.V."/>
            <person name="Aves S.J."/>
            <person name="Beiko R.G."/>
            <person name="Coutinho P."/>
            <person name="Dacks J.B."/>
            <person name="Durnford D.G."/>
            <person name="Fast N.M."/>
            <person name="Green B.R."/>
            <person name="Grisdale C."/>
            <person name="Hempe F."/>
            <person name="Henrissat B."/>
            <person name="Hoppner M.P."/>
            <person name="Ishida K.-I."/>
            <person name="Kim E."/>
            <person name="Koreny L."/>
            <person name="Kroth P.G."/>
            <person name="Liu Y."/>
            <person name="Malik S.-B."/>
            <person name="Maier U.G."/>
            <person name="McRose D."/>
            <person name="Mock T."/>
            <person name="Neilson J.A."/>
            <person name="Onodera N.T."/>
            <person name="Poole A.M."/>
            <person name="Pritham E.J."/>
            <person name="Richards T.A."/>
            <person name="Rocap G."/>
            <person name="Roy S.W."/>
            <person name="Sarai C."/>
            <person name="Schaack S."/>
            <person name="Shirato S."/>
            <person name="Slamovits C.H."/>
            <person name="Spencer D.F."/>
            <person name="Suzuki S."/>
            <person name="Worden A.Z."/>
            <person name="Zauner S."/>
            <person name="Barry K."/>
            <person name="Bell C."/>
            <person name="Bharti A.K."/>
            <person name="Crow J.A."/>
            <person name="Grimwood J."/>
            <person name="Kramer R."/>
            <person name="Lindquist E."/>
            <person name="Lucas S."/>
            <person name="Salamov A."/>
            <person name="McFadden G.I."/>
            <person name="Lane C.E."/>
            <person name="Keeling P.J."/>
            <person name="Gray M.W."/>
            <person name="Grigoriev I.V."/>
            <person name="Archibald J.M."/>
        </authorList>
    </citation>
    <scope>NUCLEOTIDE SEQUENCE</scope>
    <source>
        <strain evidence="8">CCMP2712</strain>
    </source>
</reference>